<comment type="caution">
    <text evidence="1">The sequence shown here is derived from an EMBL/GenBank/DDBJ whole genome shotgun (WGS) entry which is preliminary data.</text>
</comment>
<dbReference type="PANTHER" id="PTHR40688:SF2">
    <property type="entry name" value="RIBBON-HELIX-HELIX PROTEIN COPG DOMAIN-CONTAINING PROTEIN"/>
    <property type="match status" value="1"/>
</dbReference>
<accession>A0A560GA15</accession>
<dbReference type="RefSeq" id="WP_145615559.1">
    <property type="nucleotide sequence ID" value="NZ_JAYNFR010000012.1"/>
</dbReference>
<dbReference type="PANTHER" id="PTHR40688">
    <property type="match status" value="1"/>
</dbReference>
<protein>
    <submittedName>
        <fullName evidence="1">Putative transcriptional regulator</fullName>
    </submittedName>
</protein>
<name>A0A560GA15_9PROT</name>
<dbReference type="Proteomes" id="UP000316545">
    <property type="component" value="Unassembled WGS sequence"/>
</dbReference>
<dbReference type="AlphaFoldDB" id="A0A560GA15"/>
<evidence type="ECO:0000313" key="1">
    <source>
        <dbReference type="EMBL" id="TWB30743.1"/>
    </source>
</evidence>
<dbReference type="InterPro" id="IPR052991">
    <property type="entry name" value="Non-func_TypeII_TA_Antitoxin"/>
</dbReference>
<proteinExistence type="predicted"/>
<dbReference type="CDD" id="cd22233">
    <property type="entry name" value="RHH_CopAso-like"/>
    <property type="match status" value="1"/>
</dbReference>
<gene>
    <name evidence="1" type="ORF">FBZ88_102308</name>
</gene>
<dbReference type="EMBL" id="VITO01000002">
    <property type="protein sequence ID" value="TWB30743.1"/>
    <property type="molecule type" value="Genomic_DNA"/>
</dbReference>
<keyword evidence="2" id="KW-1185">Reference proteome</keyword>
<organism evidence="1 2">
    <name type="scientific">Nitrospirillum amazonense</name>
    <dbReference type="NCBI Taxonomy" id="28077"/>
    <lineage>
        <taxon>Bacteria</taxon>
        <taxon>Pseudomonadati</taxon>
        <taxon>Pseudomonadota</taxon>
        <taxon>Alphaproteobacteria</taxon>
        <taxon>Rhodospirillales</taxon>
        <taxon>Azospirillaceae</taxon>
        <taxon>Nitrospirillum</taxon>
    </lineage>
</organism>
<reference evidence="1 2" key="1">
    <citation type="submission" date="2019-06" db="EMBL/GenBank/DDBJ databases">
        <title>Genomic Encyclopedia of Type Strains, Phase IV (KMG-V): Genome sequencing to study the core and pangenomes of soil and plant-associated prokaryotes.</title>
        <authorList>
            <person name="Whitman W."/>
        </authorList>
    </citation>
    <scope>NUCLEOTIDE SEQUENCE [LARGE SCALE GENOMIC DNA]</scope>
    <source>
        <strain evidence="1 2">BR 11865</strain>
    </source>
</reference>
<sequence length="91" mass="9831">MTKTMPVAVNLEPELSDQVIAVAAALDRPAAWVVEQAVKDFVALQEWQLAAIDEGIRAADAGEIVAHEDVVAWVRSWGTSHELPMPAPKSD</sequence>
<evidence type="ECO:0000313" key="2">
    <source>
        <dbReference type="Proteomes" id="UP000316545"/>
    </source>
</evidence>